<accession>A0A0C2MXJ6</accession>
<gene>
    <name evidence="1" type="ORF">RF11_03813</name>
</gene>
<organism evidence="1 2">
    <name type="scientific">Thelohanellus kitauei</name>
    <name type="common">Myxosporean</name>
    <dbReference type="NCBI Taxonomy" id="669202"/>
    <lineage>
        <taxon>Eukaryota</taxon>
        <taxon>Metazoa</taxon>
        <taxon>Cnidaria</taxon>
        <taxon>Myxozoa</taxon>
        <taxon>Myxosporea</taxon>
        <taxon>Bivalvulida</taxon>
        <taxon>Platysporina</taxon>
        <taxon>Myxobolidae</taxon>
        <taxon>Thelohanellus</taxon>
    </lineage>
</organism>
<dbReference type="OrthoDB" id="10051448at2759"/>
<dbReference type="Proteomes" id="UP000031668">
    <property type="component" value="Unassembled WGS sequence"/>
</dbReference>
<dbReference type="AlphaFoldDB" id="A0A0C2MXJ6"/>
<comment type="caution">
    <text evidence="1">The sequence shown here is derived from an EMBL/GenBank/DDBJ whole genome shotgun (WGS) entry which is preliminary data.</text>
</comment>
<reference evidence="1 2" key="1">
    <citation type="journal article" date="2014" name="Genome Biol. Evol.">
        <title>The genome of the myxosporean Thelohanellus kitauei shows adaptations to nutrient acquisition within its fish host.</title>
        <authorList>
            <person name="Yang Y."/>
            <person name="Xiong J."/>
            <person name="Zhou Z."/>
            <person name="Huo F."/>
            <person name="Miao W."/>
            <person name="Ran C."/>
            <person name="Liu Y."/>
            <person name="Zhang J."/>
            <person name="Feng J."/>
            <person name="Wang M."/>
            <person name="Wang M."/>
            <person name="Wang L."/>
            <person name="Yao B."/>
        </authorList>
    </citation>
    <scope>NUCLEOTIDE SEQUENCE [LARGE SCALE GENOMIC DNA]</scope>
    <source>
        <strain evidence="1">Wuqing</strain>
    </source>
</reference>
<dbReference type="EMBL" id="JWZT01002668">
    <property type="protein sequence ID" value="KII68905.1"/>
    <property type="molecule type" value="Genomic_DNA"/>
</dbReference>
<sequence>MSLFSVRQNLIPNRILIHFEEAASMVFHFMQSIWLKINEYHDIRTQYQTNENFELYIIMLTALAFLSPARVRKAFEAVQNPFFVSNYDLLPPLMSYFAKIIVES</sequence>
<keyword evidence="2" id="KW-1185">Reference proteome</keyword>
<proteinExistence type="predicted"/>
<name>A0A0C2MXJ6_THEKT</name>
<evidence type="ECO:0000313" key="1">
    <source>
        <dbReference type="EMBL" id="KII68905.1"/>
    </source>
</evidence>
<evidence type="ECO:0000313" key="2">
    <source>
        <dbReference type="Proteomes" id="UP000031668"/>
    </source>
</evidence>
<protein>
    <submittedName>
        <fullName evidence="1">Uncharacterized protein</fullName>
    </submittedName>
</protein>